<dbReference type="STRING" id="1218492.JG30_11170"/>
<reference evidence="3 4" key="1">
    <citation type="submission" date="2015-01" db="EMBL/GenBank/DDBJ databases">
        <title>Comparative genomics of the lactic acid bacteria isolated from the honey bee gut.</title>
        <authorList>
            <person name="Ellegaard K.M."/>
            <person name="Tamarit D."/>
            <person name="Javelind E."/>
            <person name="Olofsson T."/>
            <person name="Andersson S.G."/>
            <person name="Vasquez A."/>
        </authorList>
    </citation>
    <scope>NUCLEOTIDE SEQUENCE [LARGE SCALE GENOMIC DNA]</scope>
    <source>
        <strain evidence="3 4">Bin4</strain>
    </source>
</reference>
<comment type="caution">
    <text evidence="3">The sequence shown here is derived from an EMBL/GenBank/DDBJ whole genome shotgun (WGS) entry which is preliminary data.</text>
</comment>
<dbReference type="Proteomes" id="UP000033558">
    <property type="component" value="Unassembled WGS sequence"/>
</dbReference>
<accession>A0A0F4LRL6</accession>
<dbReference type="Gene3D" id="3.40.50.720">
    <property type="entry name" value="NAD(P)-binding Rossmann-like Domain"/>
    <property type="match status" value="1"/>
</dbReference>
<dbReference type="OrthoDB" id="9803333at2"/>
<dbReference type="InterPro" id="IPR036291">
    <property type="entry name" value="NAD(P)-bd_dom_sf"/>
</dbReference>
<keyword evidence="4" id="KW-1185">Reference proteome</keyword>
<evidence type="ECO:0000256" key="1">
    <source>
        <dbReference type="ARBA" id="ARBA00006484"/>
    </source>
</evidence>
<proteinExistence type="inferred from homology"/>
<dbReference type="NCBIfam" id="NF047420">
    <property type="entry name" value="EF_P_mod_YmfI"/>
    <property type="match status" value="1"/>
</dbReference>
<dbReference type="HOGENOM" id="CLU_010194_1_3_9"/>
<dbReference type="PANTHER" id="PTHR42879">
    <property type="entry name" value="3-OXOACYL-(ACYL-CARRIER-PROTEIN) REDUCTASE"/>
    <property type="match status" value="1"/>
</dbReference>
<dbReference type="InterPro" id="IPR050259">
    <property type="entry name" value="SDR"/>
</dbReference>
<dbReference type="InterPro" id="IPR002347">
    <property type="entry name" value="SDR_fam"/>
</dbReference>
<gene>
    <name evidence="3" type="ORF">JG30_11170</name>
</gene>
<name>A0A0F4LRL6_9LACO</name>
<evidence type="ECO:0000313" key="4">
    <source>
        <dbReference type="Proteomes" id="UP000033558"/>
    </source>
</evidence>
<dbReference type="InterPro" id="IPR020904">
    <property type="entry name" value="Sc_DH/Rdtase_CS"/>
</dbReference>
<dbReference type="PRINTS" id="PR00081">
    <property type="entry name" value="GDHRDH"/>
</dbReference>
<dbReference type="CDD" id="cd05233">
    <property type="entry name" value="SDR_c"/>
    <property type="match status" value="1"/>
</dbReference>
<evidence type="ECO:0000256" key="2">
    <source>
        <dbReference type="RuleBase" id="RU000363"/>
    </source>
</evidence>
<dbReference type="PROSITE" id="PS00061">
    <property type="entry name" value="ADH_SHORT"/>
    <property type="match status" value="1"/>
</dbReference>
<dbReference type="SUPFAM" id="SSF51735">
    <property type="entry name" value="NAD(P)-binding Rossmann-fold domains"/>
    <property type="match status" value="1"/>
</dbReference>
<dbReference type="AlphaFoldDB" id="A0A0F4LRL6"/>
<dbReference type="RefSeq" id="WP_046316923.1">
    <property type="nucleotide sequence ID" value="NZ_JBHSZT010000010.1"/>
</dbReference>
<evidence type="ECO:0000313" key="3">
    <source>
        <dbReference type="EMBL" id="KJY60929.1"/>
    </source>
</evidence>
<protein>
    <submittedName>
        <fullName evidence="3">3-oxoacyl-[acyl-carrier protein] reductase</fullName>
    </submittedName>
</protein>
<comment type="similarity">
    <text evidence="1 2">Belongs to the short-chain dehydrogenases/reductases (SDR) family.</text>
</comment>
<dbReference type="PATRIC" id="fig|1218492.5.peg.1261"/>
<sequence>MKWALILGASGGIGQQLVQDLAQSGWSLYLQGNHQVAHLQHQAKELHKKYPQQEFLVIASDFTQTDALVSLLNNIFTLDAIIAAQGITNYAWFNQQSDGEVERLIRINLTTPLLIIKHLQDKLAQSANGRIILLGSVYGSRGSALEVTYSATKGALSAFAQAYAQEVASLNITVNVLAPGAVATPMNQQFSQAAQEELIAEIPAGRLANPKDISYWVQTLLKPESQYVTGQTFYITGGWLK</sequence>
<dbReference type="PRINTS" id="PR00080">
    <property type="entry name" value="SDRFAMILY"/>
</dbReference>
<dbReference type="Pfam" id="PF00106">
    <property type="entry name" value="adh_short"/>
    <property type="match status" value="1"/>
</dbReference>
<dbReference type="PANTHER" id="PTHR42879:SF2">
    <property type="entry name" value="3-OXOACYL-[ACYL-CARRIER-PROTEIN] REDUCTASE FABG"/>
    <property type="match status" value="1"/>
</dbReference>
<dbReference type="GO" id="GO:0032787">
    <property type="term" value="P:monocarboxylic acid metabolic process"/>
    <property type="evidence" value="ECO:0007669"/>
    <property type="project" value="UniProtKB-ARBA"/>
</dbReference>
<dbReference type="EMBL" id="JXJQ01000009">
    <property type="protein sequence ID" value="KJY60929.1"/>
    <property type="molecule type" value="Genomic_DNA"/>
</dbReference>
<organism evidence="3 4">
    <name type="scientific">Bombilactobacillus mellifer</name>
    <dbReference type="NCBI Taxonomy" id="1218492"/>
    <lineage>
        <taxon>Bacteria</taxon>
        <taxon>Bacillati</taxon>
        <taxon>Bacillota</taxon>
        <taxon>Bacilli</taxon>
        <taxon>Lactobacillales</taxon>
        <taxon>Lactobacillaceae</taxon>
        <taxon>Bombilactobacillus</taxon>
    </lineage>
</organism>